<proteinExistence type="predicted"/>
<evidence type="ECO:0000313" key="4">
    <source>
        <dbReference type="Proteomes" id="UP000324285"/>
    </source>
</evidence>
<dbReference type="RefSeq" id="WP_149283463.1">
    <property type="nucleotide sequence ID" value="NZ_CP038437.2"/>
</dbReference>
<feature type="compositionally biased region" description="Basic and acidic residues" evidence="1">
    <location>
        <begin position="118"/>
        <end position="128"/>
    </location>
</feature>
<dbReference type="PROSITE" id="PS51724">
    <property type="entry name" value="SPOR"/>
    <property type="match status" value="1"/>
</dbReference>
<organism evidence="3 4">
    <name type="scientific">Halomonas binhaiensis</name>
    <dbReference type="NCBI Taxonomy" id="2562282"/>
    <lineage>
        <taxon>Bacteria</taxon>
        <taxon>Pseudomonadati</taxon>
        <taxon>Pseudomonadota</taxon>
        <taxon>Gammaproteobacteria</taxon>
        <taxon>Oceanospirillales</taxon>
        <taxon>Halomonadaceae</taxon>
        <taxon>Halomonas</taxon>
    </lineage>
</organism>
<evidence type="ECO:0000259" key="2">
    <source>
        <dbReference type="PROSITE" id="PS51724"/>
    </source>
</evidence>
<dbReference type="PANTHER" id="PTHR38687">
    <property type="entry name" value="CELL DIVISION PROTEIN DEDD-RELATED"/>
    <property type="match status" value="1"/>
</dbReference>
<gene>
    <name evidence="3" type="ORF">E4T21_03160</name>
</gene>
<dbReference type="GO" id="GO:0042834">
    <property type="term" value="F:peptidoglycan binding"/>
    <property type="evidence" value="ECO:0007669"/>
    <property type="project" value="InterPro"/>
</dbReference>
<dbReference type="KEGG" id="hbh:E4T21_03160"/>
<accession>A0A5C1NES8</accession>
<feature type="compositionally biased region" description="Basic residues" evidence="1">
    <location>
        <begin position="7"/>
        <end position="22"/>
    </location>
</feature>
<protein>
    <submittedName>
        <fullName evidence="3">SPOR domain-containing protein</fullName>
    </submittedName>
</protein>
<feature type="compositionally biased region" description="Low complexity" evidence="1">
    <location>
        <begin position="154"/>
        <end position="169"/>
    </location>
</feature>
<keyword evidence="4" id="KW-1185">Reference proteome</keyword>
<dbReference type="Gene3D" id="3.30.70.1070">
    <property type="entry name" value="Sporulation related repeat"/>
    <property type="match status" value="1"/>
</dbReference>
<dbReference type="EMBL" id="CP038437">
    <property type="protein sequence ID" value="QEM80667.1"/>
    <property type="molecule type" value="Genomic_DNA"/>
</dbReference>
<dbReference type="Proteomes" id="UP000324285">
    <property type="component" value="Chromosome"/>
</dbReference>
<feature type="region of interest" description="Disordered" evidence="1">
    <location>
        <begin position="55"/>
        <end position="94"/>
    </location>
</feature>
<dbReference type="Pfam" id="PF05036">
    <property type="entry name" value="SPOR"/>
    <property type="match status" value="1"/>
</dbReference>
<feature type="region of interest" description="Disordered" evidence="1">
    <location>
        <begin position="107"/>
        <end position="169"/>
    </location>
</feature>
<dbReference type="SUPFAM" id="SSF110997">
    <property type="entry name" value="Sporulation related repeat"/>
    <property type="match status" value="1"/>
</dbReference>
<dbReference type="GO" id="GO:0032506">
    <property type="term" value="P:cytokinetic process"/>
    <property type="evidence" value="ECO:0007669"/>
    <property type="project" value="TreeGrafter"/>
</dbReference>
<feature type="region of interest" description="Disordered" evidence="1">
    <location>
        <begin position="1"/>
        <end position="32"/>
    </location>
</feature>
<reference evidence="3" key="1">
    <citation type="submission" date="2021-02" db="EMBL/GenBank/DDBJ databases">
        <title>Strain Y2R2, a novel species of the genus Halomonas.</title>
        <authorList>
            <person name="Huang H."/>
        </authorList>
    </citation>
    <scope>NUCLEOTIDE SEQUENCE</scope>
    <source>
        <strain evidence="3">Y2R2</strain>
    </source>
</reference>
<dbReference type="InterPro" id="IPR007730">
    <property type="entry name" value="SPOR-like_dom"/>
</dbReference>
<evidence type="ECO:0000256" key="1">
    <source>
        <dbReference type="SAM" id="MobiDB-lite"/>
    </source>
</evidence>
<dbReference type="PANTHER" id="PTHR38687:SF1">
    <property type="entry name" value="CELL DIVISION PROTEIN DEDD"/>
    <property type="match status" value="1"/>
</dbReference>
<sequence>MATRKTTPPRKRGATSSKKRKSTPASGRGGLPWWLWAGAGIAAGYLLAHYQNGTAPWQDQGSQVAAVLPKPSGSQQGDSEAKGGGSDEPPMPTFEFYTLLPESEVIAPDADMPVSTAKRPEAARKPEQESESEGISGDDPIAAVIAATNAKQESAQQTASKPTASSATASANRRYMLQAASFRDIADANQLASRLKDFGLLAKISDVEAAGGATWHRVQVGPYSDRQELARAQDLMSTQGIEPLLIQLQN</sequence>
<dbReference type="GO" id="GO:0030428">
    <property type="term" value="C:cell septum"/>
    <property type="evidence" value="ECO:0007669"/>
    <property type="project" value="TreeGrafter"/>
</dbReference>
<feature type="domain" description="SPOR" evidence="2">
    <location>
        <begin position="169"/>
        <end position="248"/>
    </location>
</feature>
<dbReference type="InterPro" id="IPR052521">
    <property type="entry name" value="Cell_div_SPOR-domain"/>
</dbReference>
<name>A0A5C1NES8_9GAMM</name>
<dbReference type="AlphaFoldDB" id="A0A5C1NES8"/>
<dbReference type="OrthoDB" id="8558195at2"/>
<dbReference type="InterPro" id="IPR036680">
    <property type="entry name" value="SPOR-like_sf"/>
</dbReference>
<dbReference type="GO" id="GO:0032153">
    <property type="term" value="C:cell division site"/>
    <property type="evidence" value="ECO:0007669"/>
    <property type="project" value="TreeGrafter"/>
</dbReference>
<evidence type="ECO:0000313" key="3">
    <source>
        <dbReference type="EMBL" id="QEM80667.1"/>
    </source>
</evidence>